<reference evidence="7" key="1">
    <citation type="journal article" date="2021" name="J Fungi (Basel)">
        <title>Virulence traits and population genomics of the black yeast Aureobasidium melanogenum.</title>
        <authorList>
            <person name="Cernosa A."/>
            <person name="Sun X."/>
            <person name="Gostincar C."/>
            <person name="Fang C."/>
            <person name="Gunde-Cimerman N."/>
            <person name="Song Z."/>
        </authorList>
    </citation>
    <scope>NUCLEOTIDE SEQUENCE</scope>
    <source>
        <strain evidence="7">EXF-8016</strain>
    </source>
</reference>
<comment type="subcellular location">
    <subcellularLocation>
        <location evidence="1">Membrane</location>
        <topology evidence="1">Multi-pass membrane protein</topology>
    </subcellularLocation>
</comment>
<feature type="transmembrane region" description="Helical" evidence="6">
    <location>
        <begin position="200"/>
        <end position="223"/>
    </location>
</feature>
<feature type="transmembrane region" description="Helical" evidence="6">
    <location>
        <begin position="174"/>
        <end position="193"/>
    </location>
</feature>
<dbReference type="PANTHER" id="PTHR45649">
    <property type="entry name" value="AMINO-ACID PERMEASE BAT1"/>
    <property type="match status" value="1"/>
</dbReference>
<sequence length="905" mass="98452">MSEQNSEEATVLGKMDKTFPELQLATTSQSRTDVESCRVGHVSQGTRHISMLETASVGWSICNSWVGVMSTLAFVIIQGGSPNLLYGLWLVFIMYGFIVYTLAELASVYPSAGGQYHWTAILAPKSWARGLSYTCGMINIFSWISISAGVAVIAPQALMALVIHHDPSFTLKAWHVFLIYQAVNLLCLLHNIYTIRRTMWAFNCFFALSLVAFLAATIISLVRAPTYQSAESVWVTFVDGSGWNNRGVVFFIGLLTPGYMYGGLDGAIHLAEEATNAREAVPRALLSTWSLGFLTSFIVSVAAMYSAQDFTTIATTPTGFPVLELWSQAMRSKVAADAFVAFFFVGALMALAGCQQTASRLTLAFARDTGLVFSAKLSTMNADHEAPIWALWANGFVVFIIGCVYLGSSTAFNAFIGTGSILQLVTFAFPAALLLARGRPARFLPQSHTFRLPRAFGWVANLFTVGFALICLIFWDLPAVLPVTGSNMNYSSAVIGVIGIFIAINWFFWARHHYKGITMVKFYPSLSSDLSEWCMSQPLFYIASAPRYGDHVNISPKGLPSTTFSILDPNKAAYIDATGSGAETIAHLYENGRCRVVEFWDQEFGVLTRQMGMEVPVGARAVIVLDIFKVQTSCGYGVPLLSETEHKSLLDRETLGHWAGKTVSDNKMVDYRAKNNAYSLDGLPGLKAGRQTRGEWLWVGETKAYLTRLWHQMDAMKPAYSIQVAALFLVVLGIFSPYFFVADYGLAHGVSPHLANYLFAFLNAGSLVGRVGGGFVALYLGMFNSMVLACFASALLLYCWLAIPSTAGLIVFALFFGASSGMIIALMFPTIAHMADHPSKMGTYIGQAAFIFGFAALAGGPIIGALFDAYPGYEQGIVFSATVMMAGAVVAVGARYMYAPDKLVA</sequence>
<feature type="transmembrane region" description="Helical" evidence="6">
    <location>
        <begin position="243"/>
        <end position="264"/>
    </location>
</feature>
<feature type="non-terminal residue" evidence="7">
    <location>
        <position position="905"/>
    </location>
</feature>
<keyword evidence="3 6" id="KW-0812">Transmembrane</keyword>
<feature type="transmembrane region" description="Helical" evidence="6">
    <location>
        <begin position="284"/>
        <end position="305"/>
    </location>
</feature>
<dbReference type="GO" id="GO:0016020">
    <property type="term" value="C:membrane"/>
    <property type="evidence" value="ECO:0007669"/>
    <property type="project" value="UniProtKB-SubCell"/>
</dbReference>
<evidence type="ECO:0000256" key="4">
    <source>
        <dbReference type="ARBA" id="ARBA00022989"/>
    </source>
</evidence>
<keyword evidence="5 6" id="KW-0472">Membrane</keyword>
<dbReference type="Gene3D" id="1.20.1250.20">
    <property type="entry name" value="MFS general substrate transporter like domains"/>
    <property type="match status" value="1"/>
</dbReference>
<dbReference type="Gene3D" id="1.20.1740.10">
    <property type="entry name" value="Amino acid/polyamine transporter I"/>
    <property type="match status" value="1"/>
</dbReference>
<evidence type="ECO:0000313" key="7">
    <source>
        <dbReference type="EMBL" id="KAH0216940.1"/>
    </source>
</evidence>
<gene>
    <name evidence="7" type="ORF">KCV03_g7281</name>
</gene>
<feature type="transmembrane region" description="Helical" evidence="6">
    <location>
        <begin position="84"/>
        <end position="109"/>
    </location>
</feature>
<organism evidence="7 8">
    <name type="scientific">Aureobasidium melanogenum</name>
    <name type="common">Aureobasidium pullulans var. melanogenum</name>
    <dbReference type="NCBI Taxonomy" id="46634"/>
    <lineage>
        <taxon>Eukaryota</taxon>
        <taxon>Fungi</taxon>
        <taxon>Dikarya</taxon>
        <taxon>Ascomycota</taxon>
        <taxon>Pezizomycotina</taxon>
        <taxon>Dothideomycetes</taxon>
        <taxon>Dothideomycetidae</taxon>
        <taxon>Dothideales</taxon>
        <taxon>Saccotheciaceae</taxon>
        <taxon>Aureobasidium</taxon>
    </lineage>
</organism>
<evidence type="ECO:0000313" key="8">
    <source>
        <dbReference type="Proteomes" id="UP000767238"/>
    </source>
</evidence>
<feature type="transmembrane region" description="Helical" evidence="6">
    <location>
        <begin position="57"/>
        <end position="78"/>
    </location>
</feature>
<evidence type="ECO:0000256" key="3">
    <source>
        <dbReference type="ARBA" id="ARBA00022692"/>
    </source>
</evidence>
<evidence type="ECO:0000256" key="1">
    <source>
        <dbReference type="ARBA" id="ARBA00004141"/>
    </source>
</evidence>
<evidence type="ECO:0000256" key="6">
    <source>
        <dbReference type="SAM" id="Phobius"/>
    </source>
</evidence>
<name>A0A9P8GAT2_AURME</name>
<dbReference type="PANTHER" id="PTHR45649:SF19">
    <property type="entry name" value="TRANSPORTER, PUTATIVE (EUROFUNG)-RELATED"/>
    <property type="match status" value="1"/>
</dbReference>
<evidence type="ECO:0000256" key="5">
    <source>
        <dbReference type="ARBA" id="ARBA00023136"/>
    </source>
</evidence>
<feature type="transmembrane region" description="Helical" evidence="6">
    <location>
        <begin position="877"/>
        <end position="898"/>
    </location>
</feature>
<feature type="transmembrane region" description="Helical" evidence="6">
    <location>
        <begin position="786"/>
        <end position="803"/>
    </location>
</feature>
<feature type="transmembrane region" description="Helical" evidence="6">
    <location>
        <begin position="490"/>
        <end position="509"/>
    </location>
</feature>
<comment type="caution">
    <text evidence="7">The sequence shown here is derived from an EMBL/GenBank/DDBJ whole genome shotgun (WGS) entry which is preliminary data.</text>
</comment>
<keyword evidence="4 6" id="KW-1133">Transmembrane helix</keyword>
<feature type="transmembrane region" description="Helical" evidence="6">
    <location>
        <begin position="414"/>
        <end position="435"/>
    </location>
</feature>
<accession>A0A9P8GAT2</accession>
<feature type="transmembrane region" description="Helical" evidence="6">
    <location>
        <begin position="334"/>
        <end position="354"/>
    </location>
</feature>
<dbReference type="Pfam" id="PF13520">
    <property type="entry name" value="AA_permease_2"/>
    <property type="match status" value="1"/>
</dbReference>
<protein>
    <submittedName>
        <fullName evidence="7">Amino acid transporter</fullName>
    </submittedName>
</protein>
<feature type="transmembrane region" description="Helical" evidence="6">
    <location>
        <begin position="130"/>
        <end position="154"/>
    </location>
</feature>
<feature type="transmembrane region" description="Helical" evidence="6">
    <location>
        <begin position="754"/>
        <end position="779"/>
    </location>
</feature>
<dbReference type="AlphaFoldDB" id="A0A9P8GAT2"/>
<feature type="transmembrane region" description="Helical" evidence="6">
    <location>
        <begin position="844"/>
        <end position="865"/>
    </location>
</feature>
<dbReference type="OrthoDB" id="2417308at2759"/>
<feature type="transmembrane region" description="Helical" evidence="6">
    <location>
        <begin position="386"/>
        <end position="408"/>
    </location>
</feature>
<keyword evidence="2" id="KW-0813">Transport</keyword>
<dbReference type="InterPro" id="IPR002293">
    <property type="entry name" value="AA/rel_permease1"/>
</dbReference>
<evidence type="ECO:0000256" key="2">
    <source>
        <dbReference type="ARBA" id="ARBA00022448"/>
    </source>
</evidence>
<feature type="transmembrane region" description="Helical" evidence="6">
    <location>
        <begin position="720"/>
        <end position="742"/>
    </location>
</feature>
<dbReference type="SUPFAM" id="SSF103473">
    <property type="entry name" value="MFS general substrate transporter"/>
    <property type="match status" value="1"/>
</dbReference>
<feature type="transmembrane region" description="Helical" evidence="6">
    <location>
        <begin position="809"/>
        <end position="832"/>
    </location>
</feature>
<dbReference type="GO" id="GO:0022857">
    <property type="term" value="F:transmembrane transporter activity"/>
    <property type="evidence" value="ECO:0007669"/>
    <property type="project" value="InterPro"/>
</dbReference>
<feature type="transmembrane region" description="Helical" evidence="6">
    <location>
        <begin position="455"/>
        <end position="475"/>
    </location>
</feature>
<proteinExistence type="predicted"/>
<dbReference type="InterPro" id="IPR036259">
    <property type="entry name" value="MFS_trans_sf"/>
</dbReference>
<dbReference type="EMBL" id="JAHFYH010000059">
    <property type="protein sequence ID" value="KAH0216940.1"/>
    <property type="molecule type" value="Genomic_DNA"/>
</dbReference>
<reference evidence="7" key="2">
    <citation type="submission" date="2021-08" db="EMBL/GenBank/DDBJ databases">
        <authorList>
            <person name="Gostincar C."/>
            <person name="Sun X."/>
            <person name="Song Z."/>
            <person name="Gunde-Cimerman N."/>
        </authorList>
    </citation>
    <scope>NUCLEOTIDE SEQUENCE</scope>
    <source>
        <strain evidence="7">EXF-8016</strain>
    </source>
</reference>
<dbReference type="Proteomes" id="UP000767238">
    <property type="component" value="Unassembled WGS sequence"/>
</dbReference>